<reference evidence="2 3" key="1">
    <citation type="submission" date="2019-06" db="EMBL/GenBank/DDBJ databases">
        <title>Sequencing the genomes of 1000 actinobacteria strains.</title>
        <authorList>
            <person name="Klenk H.-P."/>
        </authorList>
    </citation>
    <scope>NUCLEOTIDE SEQUENCE [LARGE SCALE GENOMIC DNA]</scope>
    <source>
        <strain evidence="2 3">DSM 8251</strain>
    </source>
</reference>
<dbReference type="Pfam" id="PF02325">
    <property type="entry name" value="CCB3_YggT"/>
    <property type="match status" value="1"/>
</dbReference>
<accession>A0A542ZBH5</accession>
<evidence type="ECO:0000313" key="2">
    <source>
        <dbReference type="EMBL" id="TQL57695.1"/>
    </source>
</evidence>
<keyword evidence="1" id="KW-0472">Membrane</keyword>
<comment type="caution">
    <text evidence="2">The sequence shown here is derived from an EMBL/GenBank/DDBJ whole genome shotgun (WGS) entry which is preliminary data.</text>
</comment>
<sequence>MSLLGQIINTVLTLYLCVLFARMVLSWVPMFAPSWRPRGIMLVIAETIYTLTDPPLNFFGRIIPPVRIGNAALDLGFMVVWFLVLILLQVNAMIF</sequence>
<keyword evidence="1" id="KW-1133">Transmembrane helix</keyword>
<dbReference type="EMBL" id="VFOR01000002">
    <property type="protein sequence ID" value="TQL57695.1"/>
    <property type="molecule type" value="Genomic_DNA"/>
</dbReference>
<dbReference type="GO" id="GO:0016020">
    <property type="term" value="C:membrane"/>
    <property type="evidence" value="ECO:0007669"/>
    <property type="project" value="InterPro"/>
</dbReference>
<feature type="transmembrane region" description="Helical" evidence="1">
    <location>
        <begin position="12"/>
        <end position="32"/>
    </location>
</feature>
<keyword evidence="1" id="KW-0812">Transmembrane</keyword>
<protein>
    <submittedName>
        <fullName evidence="2">YggT family protein</fullName>
    </submittedName>
</protein>
<feature type="transmembrane region" description="Helical" evidence="1">
    <location>
        <begin position="71"/>
        <end position="94"/>
    </location>
</feature>
<organism evidence="2 3">
    <name type="scientific">Propioniferax innocua</name>
    <dbReference type="NCBI Taxonomy" id="1753"/>
    <lineage>
        <taxon>Bacteria</taxon>
        <taxon>Bacillati</taxon>
        <taxon>Actinomycetota</taxon>
        <taxon>Actinomycetes</taxon>
        <taxon>Propionibacteriales</taxon>
        <taxon>Propionibacteriaceae</taxon>
        <taxon>Propioniferax</taxon>
    </lineage>
</organism>
<dbReference type="OrthoDB" id="3216131at2"/>
<dbReference type="AlphaFoldDB" id="A0A542ZBH5"/>
<keyword evidence="3" id="KW-1185">Reference proteome</keyword>
<dbReference type="RefSeq" id="WP_142093547.1">
    <property type="nucleotide sequence ID" value="NZ_BAAAMD010000003.1"/>
</dbReference>
<name>A0A542ZBH5_9ACTN</name>
<evidence type="ECO:0000256" key="1">
    <source>
        <dbReference type="SAM" id="Phobius"/>
    </source>
</evidence>
<dbReference type="Proteomes" id="UP000316196">
    <property type="component" value="Unassembled WGS sequence"/>
</dbReference>
<evidence type="ECO:0000313" key="3">
    <source>
        <dbReference type="Proteomes" id="UP000316196"/>
    </source>
</evidence>
<gene>
    <name evidence="2" type="ORF">FB460_1535</name>
</gene>
<dbReference type="InterPro" id="IPR003425">
    <property type="entry name" value="CCB3/YggT"/>
</dbReference>
<proteinExistence type="predicted"/>